<dbReference type="AlphaFoldDB" id="A0A9D4UT29"/>
<dbReference type="GO" id="GO:0005509">
    <property type="term" value="F:calcium ion binding"/>
    <property type="evidence" value="ECO:0007669"/>
    <property type="project" value="InterPro"/>
</dbReference>
<keyword evidence="3" id="KW-0106">Calcium</keyword>
<dbReference type="GO" id="GO:0005737">
    <property type="term" value="C:cytoplasm"/>
    <property type="evidence" value="ECO:0007669"/>
    <property type="project" value="TreeGrafter"/>
</dbReference>
<sequence>MSTIIVPNPVPDPNEDCIALRDAFADIGCDKKAVLDVICHRNQQQRHKIRIMYNGKYEEDLLQRLRSELHSNLEKAAVLWMCDPAERDALIVSDALKSLNKDQAALAEVLYLRTSAQLLDIRRAYASIVNRSLEEDIATKMSGDEKKLLLAFLRQERTEDEQVDASLADTDAKELLAAVSNRKAIDKATIIRILSTRNPSHLKAILDYYKLHFGHSLGKVLKQETQGGFRSSSRVAMKCAKNRINYFSKCLLIYPLEFVLMGVIGDINSCFERGSSRSPPRARQ</sequence>
<dbReference type="Proteomes" id="UP000886520">
    <property type="component" value="Chromosome 11"/>
</dbReference>
<keyword evidence="7" id="KW-1185">Reference proteome</keyword>
<dbReference type="GO" id="GO:0009408">
    <property type="term" value="P:response to heat"/>
    <property type="evidence" value="ECO:0007669"/>
    <property type="project" value="TreeGrafter"/>
</dbReference>
<keyword evidence="4" id="KW-0041">Annexin</keyword>
<dbReference type="GO" id="GO:0005544">
    <property type="term" value="F:calcium-dependent phospholipid binding"/>
    <property type="evidence" value="ECO:0007669"/>
    <property type="project" value="UniProtKB-KW"/>
</dbReference>
<dbReference type="FunFam" id="1.10.220.10:FF:000002">
    <property type="entry name" value="Annexin"/>
    <property type="match status" value="1"/>
</dbReference>
<dbReference type="SUPFAM" id="SSF47874">
    <property type="entry name" value="Annexin"/>
    <property type="match status" value="1"/>
</dbReference>
<organism evidence="6 7">
    <name type="scientific">Adiantum capillus-veneris</name>
    <name type="common">Maidenhair fern</name>
    <dbReference type="NCBI Taxonomy" id="13818"/>
    <lineage>
        <taxon>Eukaryota</taxon>
        <taxon>Viridiplantae</taxon>
        <taxon>Streptophyta</taxon>
        <taxon>Embryophyta</taxon>
        <taxon>Tracheophyta</taxon>
        <taxon>Polypodiopsida</taxon>
        <taxon>Polypodiidae</taxon>
        <taxon>Polypodiales</taxon>
        <taxon>Pteridineae</taxon>
        <taxon>Pteridaceae</taxon>
        <taxon>Vittarioideae</taxon>
        <taxon>Adiantum</taxon>
    </lineage>
</organism>
<dbReference type="PROSITE" id="PS51897">
    <property type="entry name" value="ANNEXIN_2"/>
    <property type="match status" value="3"/>
</dbReference>
<keyword evidence="5" id="KW-0111">Calcium/phospholipid-binding</keyword>
<evidence type="ECO:0000256" key="2">
    <source>
        <dbReference type="ARBA" id="ARBA00022737"/>
    </source>
</evidence>
<evidence type="ECO:0000313" key="7">
    <source>
        <dbReference type="Proteomes" id="UP000886520"/>
    </source>
</evidence>
<name>A0A9D4UT29_ADICA</name>
<dbReference type="InterPro" id="IPR001464">
    <property type="entry name" value="Annexin"/>
</dbReference>
<dbReference type="PRINTS" id="PR00196">
    <property type="entry name" value="ANNEXIN"/>
</dbReference>
<comment type="caution">
    <text evidence="6">The sequence shown here is derived from an EMBL/GenBank/DDBJ whole genome shotgun (WGS) entry which is preliminary data.</text>
</comment>
<evidence type="ECO:0000256" key="4">
    <source>
        <dbReference type="ARBA" id="ARBA00023216"/>
    </source>
</evidence>
<evidence type="ECO:0008006" key="8">
    <source>
        <dbReference type="Google" id="ProtNLM"/>
    </source>
</evidence>
<comment type="similarity">
    <text evidence="1">Belongs to the annexin family.</text>
</comment>
<protein>
    <recommendedName>
        <fullName evidence="8">Annexin</fullName>
    </recommendedName>
</protein>
<dbReference type="GO" id="GO:0001786">
    <property type="term" value="F:phosphatidylserine binding"/>
    <property type="evidence" value="ECO:0007669"/>
    <property type="project" value="TreeGrafter"/>
</dbReference>
<dbReference type="EMBL" id="JABFUD020000011">
    <property type="protein sequence ID" value="KAI5073579.1"/>
    <property type="molecule type" value="Genomic_DNA"/>
</dbReference>
<dbReference type="GO" id="GO:0005886">
    <property type="term" value="C:plasma membrane"/>
    <property type="evidence" value="ECO:0007669"/>
    <property type="project" value="TreeGrafter"/>
</dbReference>
<dbReference type="OrthoDB" id="37886at2759"/>
<evidence type="ECO:0000256" key="3">
    <source>
        <dbReference type="ARBA" id="ARBA00022837"/>
    </source>
</evidence>
<evidence type="ECO:0000313" key="6">
    <source>
        <dbReference type="EMBL" id="KAI5073579.1"/>
    </source>
</evidence>
<gene>
    <name evidence="6" type="ORF">GOP47_0011592</name>
</gene>
<dbReference type="GO" id="GO:0009409">
    <property type="term" value="P:response to cold"/>
    <property type="evidence" value="ECO:0007669"/>
    <property type="project" value="TreeGrafter"/>
</dbReference>
<dbReference type="Pfam" id="PF00191">
    <property type="entry name" value="Annexin"/>
    <property type="match status" value="3"/>
</dbReference>
<dbReference type="InterPro" id="IPR037104">
    <property type="entry name" value="Annexin_sf"/>
</dbReference>
<dbReference type="GO" id="GO:0009414">
    <property type="term" value="P:response to water deprivation"/>
    <property type="evidence" value="ECO:0007669"/>
    <property type="project" value="TreeGrafter"/>
</dbReference>
<dbReference type="GO" id="GO:0009651">
    <property type="term" value="P:response to salt stress"/>
    <property type="evidence" value="ECO:0007669"/>
    <property type="project" value="TreeGrafter"/>
</dbReference>
<keyword evidence="2" id="KW-0677">Repeat</keyword>
<dbReference type="Gene3D" id="1.10.220.10">
    <property type="entry name" value="Annexin"/>
    <property type="match status" value="3"/>
</dbReference>
<dbReference type="PANTHER" id="PTHR10502">
    <property type="entry name" value="ANNEXIN"/>
    <property type="match status" value="1"/>
</dbReference>
<dbReference type="InterPro" id="IPR018502">
    <property type="entry name" value="Annexin_repeat"/>
</dbReference>
<reference evidence="6" key="1">
    <citation type="submission" date="2021-01" db="EMBL/GenBank/DDBJ databases">
        <title>Adiantum capillus-veneris genome.</title>
        <authorList>
            <person name="Fang Y."/>
            <person name="Liao Q."/>
        </authorList>
    </citation>
    <scope>NUCLEOTIDE SEQUENCE</scope>
    <source>
        <strain evidence="6">H3</strain>
        <tissue evidence="6">Leaf</tissue>
    </source>
</reference>
<dbReference type="PANTHER" id="PTHR10502:SF102">
    <property type="entry name" value="ANNEXIN B11"/>
    <property type="match status" value="1"/>
</dbReference>
<evidence type="ECO:0000256" key="1">
    <source>
        <dbReference type="ARBA" id="ARBA00007831"/>
    </source>
</evidence>
<evidence type="ECO:0000256" key="5">
    <source>
        <dbReference type="ARBA" id="ARBA00023302"/>
    </source>
</evidence>
<accession>A0A9D4UT29</accession>
<proteinExistence type="inferred from homology"/>
<dbReference type="SMART" id="SM00335">
    <property type="entry name" value="ANX"/>
    <property type="match status" value="3"/>
</dbReference>